<gene>
    <name evidence="1" type="ORF">EB796_007174</name>
</gene>
<evidence type="ECO:0000313" key="1">
    <source>
        <dbReference type="EMBL" id="KAF6034521.1"/>
    </source>
</evidence>
<accession>A0A7J7K9J5</accession>
<protein>
    <submittedName>
        <fullName evidence="1">Uncharacterized protein</fullName>
    </submittedName>
</protein>
<evidence type="ECO:0000313" key="2">
    <source>
        <dbReference type="Proteomes" id="UP000593567"/>
    </source>
</evidence>
<sequence length="139" mass="15699">MGMSQVVIEEQISYSKAVTTGLCLTNRSVKSQSRSQYYTSCDQSASSYRRSCILEPQLEVSQQASAKFSQEMQAEDVLQGVTISDSVADSADEVFIQPDSFKRGVKRTFEFLKVINDAEEVPRKVQKLDSRFATRSHRR</sequence>
<organism evidence="1 2">
    <name type="scientific">Bugula neritina</name>
    <name type="common">Brown bryozoan</name>
    <name type="synonym">Sertularia neritina</name>
    <dbReference type="NCBI Taxonomy" id="10212"/>
    <lineage>
        <taxon>Eukaryota</taxon>
        <taxon>Metazoa</taxon>
        <taxon>Spiralia</taxon>
        <taxon>Lophotrochozoa</taxon>
        <taxon>Bryozoa</taxon>
        <taxon>Gymnolaemata</taxon>
        <taxon>Cheilostomatida</taxon>
        <taxon>Flustrina</taxon>
        <taxon>Buguloidea</taxon>
        <taxon>Bugulidae</taxon>
        <taxon>Bugula</taxon>
    </lineage>
</organism>
<keyword evidence="2" id="KW-1185">Reference proteome</keyword>
<comment type="caution">
    <text evidence="1">The sequence shown here is derived from an EMBL/GenBank/DDBJ whole genome shotgun (WGS) entry which is preliminary data.</text>
</comment>
<dbReference type="Proteomes" id="UP000593567">
    <property type="component" value="Unassembled WGS sequence"/>
</dbReference>
<dbReference type="EMBL" id="VXIV02001054">
    <property type="protein sequence ID" value="KAF6034521.1"/>
    <property type="molecule type" value="Genomic_DNA"/>
</dbReference>
<reference evidence="1" key="1">
    <citation type="submission" date="2020-06" db="EMBL/GenBank/DDBJ databases">
        <title>Draft genome of Bugula neritina, a colonial animal packing powerful symbionts and potential medicines.</title>
        <authorList>
            <person name="Rayko M."/>
        </authorList>
    </citation>
    <scope>NUCLEOTIDE SEQUENCE [LARGE SCALE GENOMIC DNA]</scope>
    <source>
        <strain evidence="1">Kwan_BN1</strain>
    </source>
</reference>
<dbReference type="AlphaFoldDB" id="A0A7J7K9J5"/>
<proteinExistence type="predicted"/>
<name>A0A7J7K9J5_BUGNE</name>